<evidence type="ECO:0000313" key="3">
    <source>
        <dbReference type="Proteomes" id="UP000006591"/>
    </source>
</evidence>
<sequence>MAEQDLDMNDMWDYEGKRFMIFAAEIWRYHGPTAMSYPRLSFTVVTIPTLGSAHSRLRKRGESKCRKIPNKEEQKPNERKTVTYSLPKCRQATCR</sequence>
<accession>A0A0E0HI73</accession>
<name>A0A0E0HI73_ORYNI</name>
<keyword evidence="3" id="KW-1185">Reference proteome</keyword>
<dbReference type="Gramene" id="ONIVA05G27110.1">
    <property type="protein sequence ID" value="ONIVA05G27110.1"/>
    <property type="gene ID" value="ONIVA05G27110"/>
</dbReference>
<evidence type="ECO:0000256" key="1">
    <source>
        <dbReference type="SAM" id="MobiDB-lite"/>
    </source>
</evidence>
<dbReference type="EnsemblPlants" id="ONIVA05G27110.1">
    <property type="protein sequence ID" value="ONIVA05G27110.1"/>
    <property type="gene ID" value="ONIVA05G27110"/>
</dbReference>
<dbReference type="AlphaFoldDB" id="A0A0E0HI73"/>
<feature type="region of interest" description="Disordered" evidence="1">
    <location>
        <begin position="57"/>
        <end position="82"/>
    </location>
</feature>
<reference evidence="2" key="2">
    <citation type="submission" date="2018-04" db="EMBL/GenBank/DDBJ databases">
        <title>OnivRS2 (Oryza nivara Reference Sequence Version 2).</title>
        <authorList>
            <person name="Zhang J."/>
            <person name="Kudrna D."/>
            <person name="Lee S."/>
            <person name="Talag J."/>
            <person name="Rajasekar S."/>
            <person name="Welchert J."/>
            <person name="Hsing Y.-I."/>
            <person name="Wing R.A."/>
        </authorList>
    </citation>
    <scope>NUCLEOTIDE SEQUENCE [LARGE SCALE GENOMIC DNA]</scope>
    <source>
        <strain evidence="2">SL10</strain>
    </source>
</reference>
<proteinExistence type="predicted"/>
<dbReference type="Proteomes" id="UP000006591">
    <property type="component" value="Chromosome 5"/>
</dbReference>
<evidence type="ECO:0000313" key="2">
    <source>
        <dbReference type="EnsemblPlants" id="ONIVA05G27110.1"/>
    </source>
</evidence>
<dbReference type="HOGENOM" id="CLU_2531286_0_0_1"/>
<protein>
    <submittedName>
        <fullName evidence="2">Uncharacterized protein</fullName>
    </submittedName>
</protein>
<feature type="compositionally biased region" description="Basic and acidic residues" evidence="1">
    <location>
        <begin position="60"/>
        <end position="81"/>
    </location>
</feature>
<reference evidence="2" key="1">
    <citation type="submission" date="2015-04" db="UniProtKB">
        <authorList>
            <consortium name="EnsemblPlants"/>
        </authorList>
    </citation>
    <scope>IDENTIFICATION</scope>
    <source>
        <strain evidence="2">SL10</strain>
    </source>
</reference>
<organism evidence="2">
    <name type="scientific">Oryza nivara</name>
    <name type="common">Indian wild rice</name>
    <name type="synonym">Oryza sativa f. spontanea</name>
    <dbReference type="NCBI Taxonomy" id="4536"/>
    <lineage>
        <taxon>Eukaryota</taxon>
        <taxon>Viridiplantae</taxon>
        <taxon>Streptophyta</taxon>
        <taxon>Embryophyta</taxon>
        <taxon>Tracheophyta</taxon>
        <taxon>Spermatophyta</taxon>
        <taxon>Magnoliopsida</taxon>
        <taxon>Liliopsida</taxon>
        <taxon>Poales</taxon>
        <taxon>Poaceae</taxon>
        <taxon>BOP clade</taxon>
        <taxon>Oryzoideae</taxon>
        <taxon>Oryzeae</taxon>
        <taxon>Oryzinae</taxon>
        <taxon>Oryza</taxon>
    </lineage>
</organism>